<protein>
    <submittedName>
        <fullName evidence="2">Uncharacterized protein</fullName>
    </submittedName>
</protein>
<dbReference type="EMBL" id="MBEW02000001">
    <property type="protein sequence ID" value="RDY22347.1"/>
    <property type="molecule type" value="Genomic_DNA"/>
</dbReference>
<comment type="caution">
    <text evidence="2">The sequence shown here is derived from an EMBL/GenBank/DDBJ whole genome shotgun (WGS) entry which is preliminary data.</text>
</comment>
<gene>
    <name evidence="2" type="ORF">BBG48_001120</name>
</gene>
<keyword evidence="3" id="KW-1185">Reference proteome</keyword>
<sequence>MKKIILGLLAIVFILVFMNFSFAGDVPEALLMMEESQTYIGEITEIRDDSMKVIQKYNFKGEFTKDKEYTYKFVSEKPLNISVGEQIVCGDIGNSDYKAIYTDVYYYKIDSFENGKIKLLDPYDMTKRLEDYINNGDFAKAEQERIKKLNEKAQLEAIEESNKNKADGTTSVWVKNYSVSYIMIGVVVVITLAIAVVLLGKNK</sequence>
<keyword evidence="1" id="KW-1133">Transmembrane helix</keyword>
<organism evidence="2 3">
    <name type="scientific">Criibacterium bergeronii</name>
    <dbReference type="NCBI Taxonomy" id="1871336"/>
    <lineage>
        <taxon>Bacteria</taxon>
        <taxon>Bacillati</taxon>
        <taxon>Bacillota</taxon>
        <taxon>Clostridia</taxon>
        <taxon>Peptostreptococcales</taxon>
        <taxon>Filifactoraceae</taxon>
        <taxon>Criibacterium</taxon>
    </lineage>
</organism>
<keyword evidence="1" id="KW-0472">Membrane</keyword>
<keyword evidence="1" id="KW-0812">Transmembrane</keyword>
<dbReference type="STRING" id="1871336.BBG48_01390"/>
<dbReference type="Proteomes" id="UP000093352">
    <property type="component" value="Unassembled WGS sequence"/>
</dbReference>
<accession>A0A371IPD6</accession>
<dbReference type="AlphaFoldDB" id="A0A371IPD6"/>
<reference evidence="2 3" key="1">
    <citation type="journal article" date="2016" name="Genome Announc.">
        <title>Draft Genome Sequence of Criibacterium bergeronii gen. nov., sp. nov., Strain CCRI-22567T, Isolated from a Vaginal Sample from a Woman with Bacterial Vaginosis.</title>
        <authorList>
            <person name="Maheux A.F."/>
            <person name="Berube E."/>
            <person name="Boudreau D.K."/>
            <person name="Raymond F."/>
            <person name="Corbeil J."/>
            <person name="Roy P.H."/>
            <person name="Boissinot M."/>
            <person name="Omar R.F."/>
        </authorList>
    </citation>
    <scope>NUCLEOTIDE SEQUENCE [LARGE SCALE GENOMIC DNA]</scope>
    <source>
        <strain evidence="2 3">CCRI-22567</strain>
    </source>
</reference>
<evidence type="ECO:0000256" key="1">
    <source>
        <dbReference type="SAM" id="Phobius"/>
    </source>
</evidence>
<evidence type="ECO:0000313" key="3">
    <source>
        <dbReference type="Proteomes" id="UP000093352"/>
    </source>
</evidence>
<dbReference type="RefSeq" id="WP_068911770.1">
    <property type="nucleotide sequence ID" value="NZ_MBEW02000001.1"/>
</dbReference>
<name>A0A371IPD6_9FIRM</name>
<evidence type="ECO:0000313" key="2">
    <source>
        <dbReference type="EMBL" id="RDY22347.1"/>
    </source>
</evidence>
<proteinExistence type="predicted"/>
<feature type="transmembrane region" description="Helical" evidence="1">
    <location>
        <begin position="179"/>
        <end position="200"/>
    </location>
</feature>